<protein>
    <submittedName>
        <fullName evidence="1">Uncharacterized protein</fullName>
    </submittedName>
</protein>
<gene>
    <name evidence="1" type="ORF">METZ01_LOCUS170081</name>
</gene>
<name>A0A382BVJ1_9ZZZZ</name>
<accession>A0A382BVJ1</accession>
<sequence length="134" mass="15267">MPELQSNWKHEDEEGVLLKIINFPCDYGDFGGESMWVRVIDGTDNDGVGYICNDPAFSSLRYGDVIVYGEGDDDTKARYITRAFNVFEWNGSKQREYLKAEAQKTPEVEHFQTLVEKNECGECGDPLHECEEVS</sequence>
<dbReference type="AlphaFoldDB" id="A0A382BVJ1"/>
<reference evidence="1" key="1">
    <citation type="submission" date="2018-05" db="EMBL/GenBank/DDBJ databases">
        <authorList>
            <person name="Lanie J.A."/>
            <person name="Ng W.-L."/>
            <person name="Kazmierczak K.M."/>
            <person name="Andrzejewski T.M."/>
            <person name="Davidsen T.M."/>
            <person name="Wayne K.J."/>
            <person name="Tettelin H."/>
            <person name="Glass J.I."/>
            <person name="Rusch D."/>
            <person name="Podicherti R."/>
            <person name="Tsui H.-C.T."/>
            <person name="Winkler M.E."/>
        </authorList>
    </citation>
    <scope>NUCLEOTIDE SEQUENCE</scope>
</reference>
<dbReference type="EMBL" id="UINC01031342">
    <property type="protein sequence ID" value="SVB17227.1"/>
    <property type="molecule type" value="Genomic_DNA"/>
</dbReference>
<evidence type="ECO:0000313" key="1">
    <source>
        <dbReference type="EMBL" id="SVB17227.1"/>
    </source>
</evidence>
<organism evidence="1">
    <name type="scientific">marine metagenome</name>
    <dbReference type="NCBI Taxonomy" id="408172"/>
    <lineage>
        <taxon>unclassified sequences</taxon>
        <taxon>metagenomes</taxon>
        <taxon>ecological metagenomes</taxon>
    </lineage>
</organism>
<proteinExistence type="predicted"/>